<gene>
    <name evidence="2" type="ORF">A3F84_09120</name>
</gene>
<proteinExistence type="predicted"/>
<evidence type="ECO:0000256" key="1">
    <source>
        <dbReference type="SAM" id="SignalP"/>
    </source>
</evidence>
<evidence type="ECO:0000313" key="3">
    <source>
        <dbReference type="Proteomes" id="UP000178606"/>
    </source>
</evidence>
<dbReference type="Proteomes" id="UP000178606">
    <property type="component" value="Unassembled WGS sequence"/>
</dbReference>
<name>A0A1F6CSW8_HANXR</name>
<dbReference type="AlphaFoldDB" id="A0A1F6CSW8"/>
<feature type="chain" id="PRO_5009523537" description="DUF3108 domain-containing protein" evidence="1">
    <location>
        <begin position="22"/>
        <end position="287"/>
    </location>
</feature>
<dbReference type="EMBL" id="MFKF01000149">
    <property type="protein sequence ID" value="OGG52266.1"/>
    <property type="molecule type" value="Genomic_DNA"/>
</dbReference>
<evidence type="ECO:0008006" key="4">
    <source>
        <dbReference type="Google" id="ProtNLM"/>
    </source>
</evidence>
<organism evidence="2 3">
    <name type="scientific">Handelsmanbacteria sp. (strain RIFCSPLOWO2_12_FULL_64_10)</name>
    <dbReference type="NCBI Taxonomy" id="1817868"/>
    <lineage>
        <taxon>Bacteria</taxon>
        <taxon>Candidatus Handelsmaniibacteriota</taxon>
    </lineage>
</organism>
<accession>A0A1F6CSW8</accession>
<reference evidence="2 3" key="1">
    <citation type="journal article" date="2016" name="Nat. Commun.">
        <title>Thousands of microbial genomes shed light on interconnected biogeochemical processes in an aquifer system.</title>
        <authorList>
            <person name="Anantharaman K."/>
            <person name="Brown C.T."/>
            <person name="Hug L.A."/>
            <person name="Sharon I."/>
            <person name="Castelle C.J."/>
            <person name="Probst A.J."/>
            <person name="Thomas B.C."/>
            <person name="Singh A."/>
            <person name="Wilkins M.J."/>
            <person name="Karaoz U."/>
            <person name="Brodie E.L."/>
            <person name="Williams K.H."/>
            <person name="Hubbard S.S."/>
            <person name="Banfield J.F."/>
        </authorList>
    </citation>
    <scope>NUCLEOTIDE SEQUENCE [LARGE SCALE GENOMIC DNA]</scope>
    <source>
        <strain evidence="3">RIFCSPLOWO2_12_FULL_64_10</strain>
    </source>
</reference>
<comment type="caution">
    <text evidence="2">The sequence shown here is derived from an EMBL/GenBank/DDBJ whole genome shotgun (WGS) entry which is preliminary data.</text>
</comment>
<keyword evidence="1" id="KW-0732">Signal</keyword>
<protein>
    <recommendedName>
        <fullName evidence="4">DUF3108 domain-containing protein</fullName>
    </recommendedName>
</protein>
<feature type="signal peptide" evidence="1">
    <location>
        <begin position="1"/>
        <end position="21"/>
    </location>
</feature>
<sequence length="287" mass="31729">MRTRSLFLLAVFLALPDTPCAQEGGVLLKYAYPSGKKVIYKIKSNTDLSVGIQANNLLEWTSVEELTGVREDGSSSISAVISGVSESVFVGGQLIRQKVFDLLVGEAFHFSLTPTGTLKDFVPPPLKNLPGSQREALQIVVTNLELLYASYYPELPKGPVRVGDSWTARREIKLNYEMMRAEGSALISSVYKIKAAKKKDGFGCFEIEEKSQITIRQHINFGEISVITDGTGTATDKWLFDYERGITQSYEEETKIDVQSIRVGIPGAKPVESLIKASSKRELKKIE</sequence>
<evidence type="ECO:0000313" key="2">
    <source>
        <dbReference type="EMBL" id="OGG52266.1"/>
    </source>
</evidence>